<evidence type="ECO:0008006" key="4">
    <source>
        <dbReference type="Google" id="ProtNLM"/>
    </source>
</evidence>
<evidence type="ECO:0000256" key="1">
    <source>
        <dbReference type="SAM" id="SignalP"/>
    </source>
</evidence>
<proteinExistence type="predicted"/>
<keyword evidence="1" id="KW-0732">Signal</keyword>
<feature type="chain" id="PRO_5042912331" description="DUF2057 domain-containing protein" evidence="1">
    <location>
        <begin position="22"/>
        <end position="263"/>
    </location>
</feature>
<dbReference type="Proteomes" id="UP000263418">
    <property type="component" value="Chromosome 1"/>
</dbReference>
<name>A0AAN1PPT6_VIBVL</name>
<dbReference type="RefSeq" id="WP_118893899.1">
    <property type="nucleotide sequence ID" value="NZ_CP019290.1"/>
</dbReference>
<dbReference type="AlphaFoldDB" id="A0AAN1PPT6"/>
<sequence>MYKKMLVIGLVLLNGCTTLSSDDDFSNAISSVSQKANYITVEAKGITPIENDSKGGFAIKNVSKVVASFPTKESSTAPDSYIAVELSYFKSNNEYTSVSIKNKQRSITMTAPTDETCSEHCTVTQHFSFPIYENELLSATENGLHYSVNARNNSSQLNFLIPAGYFEAILEEQKQNVATVKNENNVPKQPAVMTSKPVEMAQYWYNEANVEDKQRFAQWAFENRKSISTQLPATSKSLDMLSYWYEKATAEEKTQILTWLLNK</sequence>
<gene>
    <name evidence="2" type="ORF">FORC53_2229</name>
</gene>
<organism evidence="2 3">
    <name type="scientific">Vibrio vulnificus</name>
    <dbReference type="NCBI Taxonomy" id="672"/>
    <lineage>
        <taxon>Bacteria</taxon>
        <taxon>Pseudomonadati</taxon>
        <taxon>Pseudomonadota</taxon>
        <taxon>Gammaproteobacteria</taxon>
        <taxon>Vibrionales</taxon>
        <taxon>Vibrionaceae</taxon>
        <taxon>Vibrio</taxon>
    </lineage>
</organism>
<reference evidence="2 3" key="1">
    <citation type="submission" date="2017-01" db="EMBL/GenBank/DDBJ databases">
        <title>Complete Genome Sequence of Vibrio vulnificus FORC_053.</title>
        <authorList>
            <consortium name="Food-borne Pathogen Omics Research Center"/>
            <person name="Chung H.Y."/>
            <person name="Na E.J."/>
            <person name="Song J.S."/>
            <person name="Kim H."/>
            <person name="Lee J.-H."/>
            <person name="Ryu S."/>
            <person name="Choi S.H."/>
        </authorList>
    </citation>
    <scope>NUCLEOTIDE SEQUENCE [LARGE SCALE GENOMIC DNA]</scope>
    <source>
        <strain evidence="2 3">FORC_053</strain>
    </source>
</reference>
<feature type="signal peptide" evidence="1">
    <location>
        <begin position="1"/>
        <end position="21"/>
    </location>
</feature>
<dbReference type="EMBL" id="CP019290">
    <property type="protein sequence ID" value="AXX60568.1"/>
    <property type="molecule type" value="Genomic_DNA"/>
</dbReference>
<accession>A0AAN1PPT6</accession>
<protein>
    <recommendedName>
        <fullName evidence="4">DUF2057 domain-containing protein</fullName>
    </recommendedName>
</protein>
<evidence type="ECO:0000313" key="2">
    <source>
        <dbReference type="EMBL" id="AXX60568.1"/>
    </source>
</evidence>
<evidence type="ECO:0000313" key="3">
    <source>
        <dbReference type="Proteomes" id="UP000263418"/>
    </source>
</evidence>